<dbReference type="RefSeq" id="WP_066860415.1">
    <property type="nucleotide sequence ID" value="NZ_CABKVV010000009.1"/>
</dbReference>
<gene>
    <name evidence="1" type="ORF">NE695_07250</name>
</gene>
<evidence type="ECO:0000313" key="1">
    <source>
        <dbReference type="EMBL" id="MCQ4839707.1"/>
    </source>
</evidence>
<protein>
    <submittedName>
        <fullName evidence="1">Uncharacterized protein</fullName>
    </submittedName>
</protein>
<sequence>MNLSAISTTWALLEKTAKILILTESDRLPLAEKIRIDNLIYVAEVKIIDIGINNTYEQEMMTLTEEDLLIILLTTDGFMSKGYRDKFSPFSKPPGFAGKYIFIRLDIPEGSLLSGLNTDIGKVESIIHEYQAFGSGKKVRVTTDKGTDITTQIAYQELLPYHARLLGGHAFLPPAEISEELDHSSTNGTIVVDITVGEIRFGSDLIDSLGIVDREVRITVQDGLVVDIDGGDIGQRFKTGLNRLDKNLQVVVELGHGLSDLSPTGIIGVDESMNGTCHFGIGDRNPYHIDVVISNPKFEIISE</sequence>
<dbReference type="Pfam" id="PF26233">
    <property type="entry name" value="NicX"/>
    <property type="match status" value="1"/>
</dbReference>
<dbReference type="InterPro" id="IPR058739">
    <property type="entry name" value="NicX"/>
</dbReference>
<name>A0ABT1RYE8_9FIRM</name>
<dbReference type="EMBL" id="JANFZH010000013">
    <property type="protein sequence ID" value="MCQ4839707.1"/>
    <property type="molecule type" value="Genomic_DNA"/>
</dbReference>
<dbReference type="SUPFAM" id="SSF144052">
    <property type="entry name" value="Thermophilic metalloprotease-like"/>
    <property type="match status" value="1"/>
</dbReference>
<dbReference type="Proteomes" id="UP001524473">
    <property type="component" value="Unassembled WGS sequence"/>
</dbReference>
<evidence type="ECO:0000313" key="2">
    <source>
        <dbReference type="Proteomes" id="UP001524473"/>
    </source>
</evidence>
<dbReference type="GeneID" id="90531174"/>
<comment type="caution">
    <text evidence="1">The sequence shown here is derived from an EMBL/GenBank/DDBJ whole genome shotgun (WGS) entry which is preliminary data.</text>
</comment>
<reference evidence="1 2" key="1">
    <citation type="submission" date="2022-06" db="EMBL/GenBank/DDBJ databases">
        <title>Isolation of gut microbiota from human fecal samples.</title>
        <authorList>
            <person name="Pamer E.G."/>
            <person name="Barat B."/>
            <person name="Waligurski E."/>
            <person name="Medina S."/>
            <person name="Paddock L."/>
            <person name="Mostad J."/>
        </authorList>
    </citation>
    <scope>NUCLEOTIDE SEQUENCE [LARGE SCALE GENOMIC DNA]</scope>
    <source>
        <strain evidence="1 2">DFI.9.73</strain>
    </source>
</reference>
<proteinExistence type="predicted"/>
<organism evidence="1 2">
    <name type="scientific">Neglectibacter timonensis</name>
    <dbReference type="NCBI Taxonomy" id="1776382"/>
    <lineage>
        <taxon>Bacteria</taxon>
        <taxon>Bacillati</taxon>
        <taxon>Bacillota</taxon>
        <taxon>Clostridia</taxon>
        <taxon>Eubacteriales</taxon>
        <taxon>Oscillospiraceae</taxon>
        <taxon>Neglectibacter</taxon>
    </lineage>
</organism>
<keyword evidence="2" id="KW-1185">Reference proteome</keyword>
<accession>A0ABT1RYE8</accession>